<comment type="similarity">
    <text evidence="1">Belongs to the bacterial solute-binding protein 8 family.</text>
</comment>
<organism evidence="4">
    <name type="scientific">Symploca sp. SIO1C4</name>
    <dbReference type="NCBI Taxonomy" id="2607765"/>
    <lineage>
        <taxon>Bacteria</taxon>
        <taxon>Bacillati</taxon>
        <taxon>Cyanobacteriota</taxon>
        <taxon>Cyanophyceae</taxon>
        <taxon>Coleofasciculales</taxon>
        <taxon>Coleofasciculaceae</taxon>
        <taxon>Symploca</taxon>
    </lineage>
</organism>
<gene>
    <name evidence="4" type="ORF">F6J89_15810</name>
</gene>
<dbReference type="AlphaFoldDB" id="A0A6B3N5N4"/>
<evidence type="ECO:0000259" key="3">
    <source>
        <dbReference type="PROSITE" id="PS50983"/>
    </source>
</evidence>
<dbReference type="PANTHER" id="PTHR30535:SF7">
    <property type="entry name" value="IRON(III) DICITRATE-BINDING PROTEIN"/>
    <property type="match status" value="1"/>
</dbReference>
<dbReference type="InterPro" id="IPR002491">
    <property type="entry name" value="ABC_transptr_periplasmic_BD"/>
</dbReference>
<protein>
    <submittedName>
        <fullName evidence="4">ABC transporter substrate-binding protein</fullName>
    </submittedName>
</protein>
<dbReference type="PROSITE" id="PS50983">
    <property type="entry name" value="FE_B12_PBP"/>
    <property type="match status" value="1"/>
</dbReference>
<proteinExistence type="inferred from homology"/>
<accession>A0A6B3N5N4</accession>
<dbReference type="EMBL" id="JAAHFQ010000301">
    <property type="protein sequence ID" value="NER29056.1"/>
    <property type="molecule type" value="Genomic_DNA"/>
</dbReference>
<dbReference type="Pfam" id="PF01497">
    <property type="entry name" value="Peripla_BP_2"/>
    <property type="match status" value="1"/>
</dbReference>
<reference evidence="4" key="1">
    <citation type="submission" date="2019-11" db="EMBL/GenBank/DDBJ databases">
        <title>Genomic insights into an expanded diversity of filamentous marine cyanobacteria reveals the extraordinary biosynthetic potential of Moorea and Okeania.</title>
        <authorList>
            <person name="Ferreira Leao T."/>
            <person name="Wang M."/>
            <person name="Moss N."/>
            <person name="Da Silva R."/>
            <person name="Sanders J."/>
            <person name="Nurk S."/>
            <person name="Gurevich A."/>
            <person name="Humphrey G."/>
            <person name="Reher R."/>
            <person name="Zhu Q."/>
            <person name="Belda-Ferre P."/>
            <person name="Glukhov E."/>
            <person name="Rex R."/>
            <person name="Dorrestein P.C."/>
            <person name="Knight R."/>
            <person name="Pevzner P."/>
            <person name="Gerwick W.H."/>
            <person name="Gerwick L."/>
        </authorList>
    </citation>
    <scope>NUCLEOTIDE SEQUENCE</scope>
    <source>
        <strain evidence="4">SIO1C4</strain>
    </source>
</reference>
<feature type="domain" description="Fe/B12 periplasmic-binding" evidence="3">
    <location>
        <begin position="51"/>
        <end position="323"/>
    </location>
</feature>
<evidence type="ECO:0000256" key="2">
    <source>
        <dbReference type="SAM" id="MobiDB-lite"/>
    </source>
</evidence>
<dbReference type="PANTHER" id="PTHR30535">
    <property type="entry name" value="VITAMIN B12-BINDING PROTEIN"/>
    <property type="match status" value="1"/>
</dbReference>
<dbReference type="SUPFAM" id="SSF53807">
    <property type="entry name" value="Helical backbone' metal receptor"/>
    <property type="match status" value="1"/>
</dbReference>
<evidence type="ECO:0000313" key="4">
    <source>
        <dbReference type="EMBL" id="NER29056.1"/>
    </source>
</evidence>
<name>A0A6B3N5N4_9CYAN</name>
<feature type="region of interest" description="Disordered" evidence="2">
    <location>
        <begin position="1"/>
        <end position="22"/>
    </location>
</feature>
<dbReference type="InterPro" id="IPR050902">
    <property type="entry name" value="ABC_Transporter_SBP"/>
</dbReference>
<comment type="caution">
    <text evidence="4">The sequence shown here is derived from an EMBL/GenBank/DDBJ whole genome shotgun (WGS) entry which is preliminary data.</text>
</comment>
<evidence type="ECO:0000256" key="1">
    <source>
        <dbReference type="ARBA" id="ARBA00008814"/>
    </source>
</evidence>
<sequence length="325" mass="36292">MFSACSEQKGNPTVNSSLTNVEPASNGFSDYTPVTIENCGMNSTYKKPPERVVTLDQPATEVMLALGLEDRMVGTAYLDNQIPPKYQKAYAKVPVLAKQYPSREVLLATEPDFVYASFPGAFGREDTSERQDLLSLGINSYLSPQGSREICKPGMETMKNVYSEIRNIGRIFGVEERARKLIASLQEKIQETQNKLGKVETPRQVFWYASEDPPYTIIPGSLPNQILELAGGQNVFQEEGEGTYVKVNWEDVIARNPQVIILSDATWSPAQKQKQFFQSNPAYLQIKAVQEEQFVVIDYSYSVSLVSTAEGVRQLAKALYPEGFQ</sequence>
<dbReference type="Gene3D" id="3.40.50.1980">
    <property type="entry name" value="Nitrogenase molybdenum iron protein domain"/>
    <property type="match status" value="2"/>
</dbReference>